<comment type="caution">
    <text evidence="1">The sequence shown here is derived from an EMBL/GenBank/DDBJ whole genome shotgun (WGS) entry which is preliminary data.</text>
</comment>
<dbReference type="SUPFAM" id="SSF53098">
    <property type="entry name" value="Ribonuclease H-like"/>
    <property type="match status" value="1"/>
</dbReference>
<dbReference type="STRING" id="1237149.C900_01326"/>
<dbReference type="Proteomes" id="UP000011135">
    <property type="component" value="Unassembled WGS sequence"/>
</dbReference>
<dbReference type="InterPro" id="IPR012337">
    <property type="entry name" value="RNaseH-like_sf"/>
</dbReference>
<keyword evidence="2" id="KW-1185">Reference proteome</keyword>
<evidence type="ECO:0008006" key="3">
    <source>
        <dbReference type="Google" id="ProtNLM"/>
    </source>
</evidence>
<evidence type="ECO:0000313" key="2">
    <source>
        <dbReference type="Proteomes" id="UP000011135"/>
    </source>
</evidence>
<evidence type="ECO:0000313" key="1">
    <source>
        <dbReference type="EMBL" id="ELR67986.1"/>
    </source>
</evidence>
<proteinExistence type="predicted"/>
<accession>L8JGI6</accession>
<organism evidence="1 2">
    <name type="scientific">Fulvivirga imtechensis AK7</name>
    <dbReference type="NCBI Taxonomy" id="1237149"/>
    <lineage>
        <taxon>Bacteria</taxon>
        <taxon>Pseudomonadati</taxon>
        <taxon>Bacteroidota</taxon>
        <taxon>Cytophagia</taxon>
        <taxon>Cytophagales</taxon>
        <taxon>Fulvivirgaceae</taxon>
        <taxon>Fulvivirga</taxon>
    </lineage>
</organism>
<dbReference type="AlphaFoldDB" id="L8JGI6"/>
<reference evidence="1 2" key="1">
    <citation type="submission" date="2012-12" db="EMBL/GenBank/DDBJ databases">
        <title>Genome assembly of Fulvivirga imtechensis AK7.</title>
        <authorList>
            <person name="Nupur N."/>
            <person name="Khatri I."/>
            <person name="Kumar R."/>
            <person name="Subramanian S."/>
            <person name="Pinnaka A."/>
        </authorList>
    </citation>
    <scope>NUCLEOTIDE SEQUENCE [LARGE SCALE GENOMIC DNA]</scope>
    <source>
        <strain evidence="1 2">AK7</strain>
    </source>
</reference>
<protein>
    <recommendedName>
        <fullName evidence="3">Transposase IS4-like domain-containing protein</fullName>
    </recommendedName>
</protein>
<gene>
    <name evidence="1" type="ORF">C900_01326</name>
</gene>
<sequence>MNIDKLLQAYLWRWGIEVNFREEKTVLGCGQAQVRTPSAVEKVPAFITAVYAMLQLAANKVLAQQGNKLPRSKWYPHKKSNTSTTGDIINQFRSQLWAKCMNINFTHFVNLHTTMQSRKIRPEPVQAAVFYCRK</sequence>
<name>L8JGI6_9BACT</name>
<dbReference type="EMBL" id="AMZN01000197">
    <property type="protein sequence ID" value="ELR67986.1"/>
    <property type="molecule type" value="Genomic_DNA"/>
</dbReference>
<dbReference type="eggNOG" id="COG3385">
    <property type="taxonomic scope" value="Bacteria"/>
</dbReference>